<feature type="transmembrane region" description="Helical" evidence="4">
    <location>
        <begin position="515"/>
        <end position="542"/>
    </location>
</feature>
<dbReference type="Pfam" id="PF13416">
    <property type="entry name" value="SBP_bac_8"/>
    <property type="match status" value="1"/>
</dbReference>
<feature type="transmembrane region" description="Helical" evidence="4">
    <location>
        <begin position="554"/>
        <end position="574"/>
    </location>
</feature>
<keyword evidence="6" id="KW-1185">Reference proteome</keyword>
<keyword evidence="4" id="KW-1133">Transmembrane helix</keyword>
<dbReference type="InterPro" id="IPR006059">
    <property type="entry name" value="SBP"/>
</dbReference>
<feature type="transmembrane region" description="Helical" evidence="4">
    <location>
        <begin position="474"/>
        <end position="495"/>
    </location>
</feature>
<dbReference type="PANTHER" id="PTHR43649:SF34">
    <property type="entry name" value="ABC TRANSPORTER PERIPLASMIC-BINDING PROTEIN YCJN-RELATED"/>
    <property type="match status" value="1"/>
</dbReference>
<keyword evidence="3" id="KW-0732">Signal</keyword>
<comment type="caution">
    <text evidence="5">The sequence shown here is derived from an EMBL/GenBank/DDBJ whole genome shotgun (WGS) entry which is preliminary data.</text>
</comment>
<keyword evidence="4" id="KW-0472">Membrane</keyword>
<sequence length="689" mass="80600">MESLNKYNSTMDFDNYSIFVNYILKRKSTKYDIFFFYSSFTDIHGPYLLNLNRWLPKEHIEMFDSGIISNSCTYKDKLVGLPVSLRITSLYSNEELLNKYNKEVPKTWDELIETGKYILNEEKKLNNTDFIVYNGLFDESDYGLVSIYEFLNSFRMSNSSPYPKITSKEAKDALKKLKKLKEEIGSDDIFQLNYYNAISYMSNGKALFIKYWYASCNPVYKITSLPGWKEGVSGSVSNSINIGINPYSSDQKIKAAIEAIKYITSKEIQKRYIISNQQFSAITNIYNEDEVCYMIDCEVPRGAHPFSSAKFNDTGLVNYEIYVNHYRSYIYEYLYMNKPLEEIIKKIDDMTKIYKFSIHTDDSSAGLVIFIIFCVTSTIIGLSIILLFTKRFIYHFRTLPIIFWIFKIYGPLIILISVLTFYGEITSFKCKLRVVLLFTGMCLYLFPIIYYLIINFPEDNKISTFALEKKYKCLFISLMVAFMLIGLLFALPYNIKNIINNDGENYVKCDEFESYGKILMIIIIICFVLIILIILLLIFLEWNLRENSSYIKQYLAIIFITSLFTFVYVLFNRFNINNYILYNTFQTSVIIFSSISIYLFIFIVRLMNEYLYIEKDDDLKNSKNTIKESTSKINNELFSKGSTYNFNNNIDSIIKYGSEISVSHSRLSFKSMSDITEILISIHNKNMKN</sequence>
<organism evidence="5 6">
    <name type="scientific">Neocallimastix californiae</name>
    <dbReference type="NCBI Taxonomy" id="1754190"/>
    <lineage>
        <taxon>Eukaryota</taxon>
        <taxon>Fungi</taxon>
        <taxon>Fungi incertae sedis</taxon>
        <taxon>Chytridiomycota</taxon>
        <taxon>Chytridiomycota incertae sedis</taxon>
        <taxon>Neocallimastigomycetes</taxon>
        <taxon>Neocallimastigales</taxon>
        <taxon>Neocallimastigaceae</taxon>
        <taxon>Neocallimastix</taxon>
    </lineage>
</organism>
<dbReference type="PANTHER" id="PTHR43649">
    <property type="entry name" value="ARABINOSE-BINDING PROTEIN-RELATED"/>
    <property type="match status" value="1"/>
</dbReference>
<comment type="similarity">
    <text evidence="1">Belongs to the bacterial solute-binding protein 1 family.</text>
</comment>
<dbReference type="Proteomes" id="UP000193920">
    <property type="component" value="Unassembled WGS sequence"/>
</dbReference>
<dbReference type="AlphaFoldDB" id="A0A1Y2ADR4"/>
<feature type="transmembrane region" description="Helical" evidence="4">
    <location>
        <begin position="365"/>
        <end position="389"/>
    </location>
</feature>
<dbReference type="SUPFAM" id="SSF53850">
    <property type="entry name" value="Periplasmic binding protein-like II"/>
    <property type="match status" value="1"/>
</dbReference>
<evidence type="ECO:0000256" key="2">
    <source>
        <dbReference type="ARBA" id="ARBA00022448"/>
    </source>
</evidence>
<name>A0A1Y2ADR4_9FUNG</name>
<dbReference type="STRING" id="1754190.A0A1Y2ADR4"/>
<gene>
    <name evidence="5" type="ORF">LY90DRAFT_633538</name>
</gene>
<protein>
    <submittedName>
        <fullName evidence="5">Periplasmic binding protein-like II</fullName>
    </submittedName>
</protein>
<keyword evidence="2" id="KW-0813">Transport</keyword>
<evidence type="ECO:0000256" key="3">
    <source>
        <dbReference type="ARBA" id="ARBA00022729"/>
    </source>
</evidence>
<evidence type="ECO:0000256" key="4">
    <source>
        <dbReference type="SAM" id="Phobius"/>
    </source>
</evidence>
<evidence type="ECO:0000256" key="1">
    <source>
        <dbReference type="ARBA" id="ARBA00008520"/>
    </source>
</evidence>
<feature type="transmembrane region" description="Helical" evidence="4">
    <location>
        <begin position="580"/>
        <end position="604"/>
    </location>
</feature>
<evidence type="ECO:0000313" key="6">
    <source>
        <dbReference type="Proteomes" id="UP000193920"/>
    </source>
</evidence>
<reference evidence="5 6" key="1">
    <citation type="submission" date="2016-08" db="EMBL/GenBank/DDBJ databases">
        <title>A Parts List for Fungal Cellulosomes Revealed by Comparative Genomics.</title>
        <authorList>
            <consortium name="DOE Joint Genome Institute"/>
            <person name="Haitjema C.H."/>
            <person name="Gilmore S.P."/>
            <person name="Henske J.K."/>
            <person name="Solomon K.V."/>
            <person name="De Groot R."/>
            <person name="Kuo A."/>
            <person name="Mondo S.J."/>
            <person name="Salamov A.A."/>
            <person name="Labutti K."/>
            <person name="Zhao Z."/>
            <person name="Chiniquy J."/>
            <person name="Barry K."/>
            <person name="Brewer H.M."/>
            <person name="Purvine S.O."/>
            <person name="Wright A.T."/>
            <person name="Boxma B."/>
            <person name="Van Alen T."/>
            <person name="Hackstein J.H."/>
            <person name="Baker S.E."/>
            <person name="Grigoriev I.V."/>
            <person name="O'Malley M.A."/>
        </authorList>
    </citation>
    <scope>NUCLEOTIDE SEQUENCE [LARGE SCALE GENOMIC DNA]</scope>
    <source>
        <strain evidence="5 6">G1</strain>
    </source>
</reference>
<accession>A0A1Y2ADR4</accession>
<dbReference type="Gene3D" id="3.40.190.10">
    <property type="entry name" value="Periplasmic binding protein-like II"/>
    <property type="match status" value="1"/>
</dbReference>
<feature type="transmembrane region" description="Helical" evidence="4">
    <location>
        <begin position="401"/>
        <end position="422"/>
    </location>
</feature>
<evidence type="ECO:0000313" key="5">
    <source>
        <dbReference type="EMBL" id="ORY20661.1"/>
    </source>
</evidence>
<proteinExistence type="inferred from homology"/>
<keyword evidence="4" id="KW-0812">Transmembrane</keyword>
<dbReference type="EMBL" id="MCOG01000283">
    <property type="protein sequence ID" value="ORY20661.1"/>
    <property type="molecule type" value="Genomic_DNA"/>
</dbReference>
<dbReference type="InterPro" id="IPR050490">
    <property type="entry name" value="Bact_solute-bd_prot1"/>
</dbReference>
<dbReference type="OrthoDB" id="5574009at2759"/>
<feature type="transmembrane region" description="Helical" evidence="4">
    <location>
        <begin position="434"/>
        <end position="453"/>
    </location>
</feature>